<dbReference type="Proteomes" id="UP000887458">
    <property type="component" value="Unassembled WGS sequence"/>
</dbReference>
<dbReference type="EMBL" id="NJHN03000074">
    <property type="protein sequence ID" value="KAH9417683.1"/>
    <property type="molecule type" value="Genomic_DNA"/>
</dbReference>
<accession>A0ABQ8J519</accession>
<comment type="caution">
    <text evidence="1">The sequence shown here is derived from an EMBL/GenBank/DDBJ whole genome shotgun (WGS) entry which is preliminary data.</text>
</comment>
<protein>
    <submittedName>
        <fullName evidence="1">Uncharacterized protein</fullName>
    </submittedName>
</protein>
<name>A0ABQ8J519_DERPT</name>
<reference evidence="1 2" key="2">
    <citation type="journal article" date="2022" name="Mol. Biol. Evol.">
        <title>Comparative Genomics Reveals Insights into the Divergent Evolution of Astigmatic Mites and Household Pest Adaptations.</title>
        <authorList>
            <person name="Xiong Q."/>
            <person name="Wan A.T."/>
            <person name="Liu X."/>
            <person name="Fung C.S."/>
            <person name="Xiao X."/>
            <person name="Malainual N."/>
            <person name="Hou J."/>
            <person name="Wang L."/>
            <person name="Wang M."/>
            <person name="Yang K.Y."/>
            <person name="Cui Y."/>
            <person name="Leung E.L."/>
            <person name="Nong W."/>
            <person name="Shin S.K."/>
            <person name="Au S.W."/>
            <person name="Jeong K.Y."/>
            <person name="Chew F.T."/>
            <person name="Hui J.H."/>
            <person name="Leung T.F."/>
            <person name="Tungtrongchitr A."/>
            <person name="Zhong N."/>
            <person name="Liu Z."/>
            <person name="Tsui S.K."/>
        </authorList>
    </citation>
    <scope>NUCLEOTIDE SEQUENCE [LARGE SCALE GENOMIC DNA]</scope>
    <source>
        <strain evidence="1">Derp</strain>
    </source>
</reference>
<proteinExistence type="predicted"/>
<keyword evidence="2" id="KW-1185">Reference proteome</keyword>
<evidence type="ECO:0000313" key="1">
    <source>
        <dbReference type="EMBL" id="KAH9417683.1"/>
    </source>
</evidence>
<evidence type="ECO:0000313" key="2">
    <source>
        <dbReference type="Proteomes" id="UP000887458"/>
    </source>
</evidence>
<sequence length="73" mass="8547">MFCHKNVEFVNEPTNNIEPITHNYDIVSRSFNHALLLFSTSVDHLLLTLILFNHLLDYADDFILYCDHIVIVN</sequence>
<reference evidence="1 2" key="1">
    <citation type="journal article" date="2018" name="J. Allergy Clin. Immunol.">
        <title>High-quality assembly of Dermatophagoides pteronyssinus genome and transcriptome reveals a wide range of novel allergens.</title>
        <authorList>
            <person name="Liu X.Y."/>
            <person name="Yang K.Y."/>
            <person name="Wang M.Q."/>
            <person name="Kwok J.S."/>
            <person name="Zeng X."/>
            <person name="Yang Z."/>
            <person name="Xiao X.J."/>
            <person name="Lau C.P."/>
            <person name="Li Y."/>
            <person name="Huang Z.M."/>
            <person name="Ba J.G."/>
            <person name="Yim A.K."/>
            <person name="Ouyang C.Y."/>
            <person name="Ngai S.M."/>
            <person name="Chan T.F."/>
            <person name="Leung E.L."/>
            <person name="Liu L."/>
            <person name="Liu Z.G."/>
            <person name="Tsui S.K."/>
        </authorList>
    </citation>
    <scope>NUCLEOTIDE SEQUENCE [LARGE SCALE GENOMIC DNA]</scope>
    <source>
        <strain evidence="1">Derp</strain>
    </source>
</reference>
<gene>
    <name evidence="1" type="ORF">DERP_011394</name>
</gene>
<organism evidence="1 2">
    <name type="scientific">Dermatophagoides pteronyssinus</name>
    <name type="common">European house dust mite</name>
    <dbReference type="NCBI Taxonomy" id="6956"/>
    <lineage>
        <taxon>Eukaryota</taxon>
        <taxon>Metazoa</taxon>
        <taxon>Ecdysozoa</taxon>
        <taxon>Arthropoda</taxon>
        <taxon>Chelicerata</taxon>
        <taxon>Arachnida</taxon>
        <taxon>Acari</taxon>
        <taxon>Acariformes</taxon>
        <taxon>Sarcoptiformes</taxon>
        <taxon>Astigmata</taxon>
        <taxon>Psoroptidia</taxon>
        <taxon>Analgoidea</taxon>
        <taxon>Pyroglyphidae</taxon>
        <taxon>Dermatophagoidinae</taxon>
        <taxon>Dermatophagoides</taxon>
    </lineage>
</organism>